<dbReference type="GO" id="GO:0008276">
    <property type="term" value="F:protein methyltransferase activity"/>
    <property type="evidence" value="ECO:0007669"/>
    <property type="project" value="UniProtKB-ARBA"/>
</dbReference>
<dbReference type="GO" id="GO:0008757">
    <property type="term" value="F:S-adenosylmethionine-dependent methyltransferase activity"/>
    <property type="evidence" value="ECO:0007669"/>
    <property type="project" value="UniProtKB-ARBA"/>
</dbReference>
<evidence type="ECO:0000256" key="1">
    <source>
        <dbReference type="ARBA" id="ARBA00022723"/>
    </source>
</evidence>
<protein>
    <recommendedName>
        <fullName evidence="9">Protein msta</fullName>
    </recommendedName>
</protein>
<feature type="domain" description="SET" evidence="5">
    <location>
        <begin position="41"/>
        <end position="271"/>
    </location>
</feature>
<dbReference type="SUPFAM" id="SSF82199">
    <property type="entry name" value="SET domain"/>
    <property type="match status" value="1"/>
</dbReference>
<dbReference type="InterPro" id="IPR046341">
    <property type="entry name" value="SET_dom_sf"/>
</dbReference>
<proteinExistence type="predicted"/>
<dbReference type="PROSITE" id="PS50865">
    <property type="entry name" value="ZF_MYND_2"/>
    <property type="match status" value="1"/>
</dbReference>
<dbReference type="GO" id="GO:0008170">
    <property type="term" value="F:N-methyltransferase activity"/>
    <property type="evidence" value="ECO:0007669"/>
    <property type="project" value="UniProtKB-ARBA"/>
</dbReference>
<reference evidence="7 8" key="1">
    <citation type="submission" date="2024-05" db="EMBL/GenBank/DDBJ databases">
        <authorList>
            <person name="Wallberg A."/>
        </authorList>
    </citation>
    <scope>NUCLEOTIDE SEQUENCE [LARGE SCALE GENOMIC DNA]</scope>
</reference>
<evidence type="ECO:0000313" key="7">
    <source>
        <dbReference type="EMBL" id="CAL4069506.1"/>
    </source>
</evidence>
<organism evidence="7 8">
    <name type="scientific">Meganyctiphanes norvegica</name>
    <name type="common">Northern krill</name>
    <name type="synonym">Thysanopoda norvegica</name>
    <dbReference type="NCBI Taxonomy" id="48144"/>
    <lineage>
        <taxon>Eukaryota</taxon>
        <taxon>Metazoa</taxon>
        <taxon>Ecdysozoa</taxon>
        <taxon>Arthropoda</taxon>
        <taxon>Crustacea</taxon>
        <taxon>Multicrustacea</taxon>
        <taxon>Malacostraca</taxon>
        <taxon>Eumalacostraca</taxon>
        <taxon>Eucarida</taxon>
        <taxon>Euphausiacea</taxon>
        <taxon>Euphausiidae</taxon>
        <taxon>Meganyctiphanes</taxon>
    </lineage>
</organism>
<keyword evidence="8" id="KW-1185">Reference proteome</keyword>
<dbReference type="InterPro" id="IPR002893">
    <property type="entry name" value="Znf_MYND"/>
</dbReference>
<keyword evidence="1" id="KW-0479">Metal-binding</keyword>
<dbReference type="PROSITE" id="PS50280">
    <property type="entry name" value="SET"/>
    <property type="match status" value="1"/>
</dbReference>
<evidence type="ECO:0000259" key="5">
    <source>
        <dbReference type="PROSITE" id="PS50280"/>
    </source>
</evidence>
<dbReference type="PANTHER" id="PTHR46455">
    <property type="entry name" value="SET AND MYND DOMAIN CONTAINING, ARTHROPOD-SPECIFIC, MEMBER 4, ISOFORM A"/>
    <property type="match status" value="1"/>
</dbReference>
<dbReference type="Gene3D" id="2.170.270.10">
    <property type="entry name" value="SET domain"/>
    <property type="match status" value="1"/>
</dbReference>
<dbReference type="Pfam" id="PF00856">
    <property type="entry name" value="SET"/>
    <property type="match status" value="1"/>
</dbReference>
<dbReference type="SUPFAM" id="SSF144232">
    <property type="entry name" value="HIT/MYND zinc finger-like"/>
    <property type="match status" value="1"/>
</dbReference>
<dbReference type="Gene3D" id="1.10.220.160">
    <property type="match status" value="1"/>
</dbReference>
<evidence type="ECO:0008006" key="9">
    <source>
        <dbReference type="Google" id="ProtNLM"/>
    </source>
</evidence>
<evidence type="ECO:0000256" key="2">
    <source>
        <dbReference type="ARBA" id="ARBA00022771"/>
    </source>
</evidence>
<dbReference type="CDD" id="cd20071">
    <property type="entry name" value="SET_SMYD"/>
    <property type="match status" value="1"/>
</dbReference>
<dbReference type="InterPro" id="IPR053010">
    <property type="entry name" value="SET_SmydA-8"/>
</dbReference>
<feature type="domain" description="MYND-type" evidence="6">
    <location>
        <begin position="4"/>
        <end position="40"/>
    </location>
</feature>
<sequence length="514" mass="58634">MTGCYVCQSPANLYCGKCHVAVYCSKDHQKQDWKLHKTQCSPYRICQSPTLGRYLEASRDIAAGDVILTDSPLLLGPKQVTMPVCLGCFSPVDGSYSCSQCGWPMCSSDCEMMSLHKPECQLSQSRSSPVQVKKFLQMNEMYECITPLRCLWLRDNEPQKWKDLMQMESHYEERKNTDIFEINQTNVAEFVQKYLFVKDFNDEEVHKICGIIDVNGFEIPGPNIVGLYGKACLLEHSCIPNTARAYDQQLNIIVRAAVPIKKGEHLTTTYSDPMWGTTNRQYHLRTTKYFKCICSRCQDPTELGTHLSSILCKSCSGNMILSPSPLNPEAYVCQDCGISTSMEEADFMLKQIGERLVVLKDAPLSVSEAFLRDTSKQLSENHYYRTDVKFAIAQMYGRKEEDIDELHKDLLDRKEQLCRDVLRLADLFSPGVTRLCGLLRFELGQCIRERYRRLPKKHKIQAPAKTLLQEAADLLKQASVVLLLESQMQDEYQLGLQAEDDLEEVNKLLAKCRI</sequence>
<evidence type="ECO:0000259" key="6">
    <source>
        <dbReference type="PROSITE" id="PS50865"/>
    </source>
</evidence>
<dbReference type="Proteomes" id="UP001497623">
    <property type="component" value="Unassembled WGS sequence"/>
</dbReference>
<dbReference type="InterPro" id="IPR001214">
    <property type="entry name" value="SET_dom"/>
</dbReference>
<keyword evidence="2 4" id="KW-0863">Zinc-finger</keyword>
<dbReference type="PANTHER" id="PTHR46455:SF1">
    <property type="entry name" value="SET AND MYND DOMAIN CONTAINING, ARTHROPOD-SPECIFIC, MEMBER 2"/>
    <property type="match status" value="1"/>
</dbReference>
<evidence type="ECO:0000313" key="8">
    <source>
        <dbReference type="Proteomes" id="UP001497623"/>
    </source>
</evidence>
<dbReference type="AlphaFoldDB" id="A0AAV2Q3C7"/>
<dbReference type="EMBL" id="CAXKWB010003563">
    <property type="protein sequence ID" value="CAL4069506.1"/>
    <property type="molecule type" value="Genomic_DNA"/>
</dbReference>
<keyword evidence="3" id="KW-0862">Zinc</keyword>
<dbReference type="Gene3D" id="6.10.140.2220">
    <property type="match status" value="2"/>
</dbReference>
<name>A0AAV2Q3C7_MEGNR</name>
<dbReference type="Pfam" id="PF01753">
    <property type="entry name" value="zf-MYND"/>
    <property type="match status" value="1"/>
</dbReference>
<evidence type="ECO:0000256" key="4">
    <source>
        <dbReference type="PROSITE-ProRule" id="PRU00134"/>
    </source>
</evidence>
<accession>A0AAV2Q3C7</accession>
<evidence type="ECO:0000256" key="3">
    <source>
        <dbReference type="ARBA" id="ARBA00022833"/>
    </source>
</evidence>
<dbReference type="GO" id="GO:0008270">
    <property type="term" value="F:zinc ion binding"/>
    <property type="evidence" value="ECO:0007669"/>
    <property type="project" value="UniProtKB-KW"/>
</dbReference>
<dbReference type="PROSITE" id="PS01360">
    <property type="entry name" value="ZF_MYND_1"/>
    <property type="match status" value="1"/>
</dbReference>
<comment type="caution">
    <text evidence="7">The sequence shown here is derived from an EMBL/GenBank/DDBJ whole genome shotgun (WGS) entry which is preliminary data.</text>
</comment>
<gene>
    <name evidence="7" type="ORF">MNOR_LOCUS7902</name>
</gene>